<keyword evidence="2" id="KW-1185">Reference proteome</keyword>
<keyword evidence="1" id="KW-0732">Signal</keyword>
<name>A0A8B7PNZ3_HYAAZ</name>
<dbReference type="RefSeq" id="XP_018027720.1">
    <property type="nucleotide sequence ID" value="XM_018172231.1"/>
</dbReference>
<dbReference type="KEGG" id="hazt:108682963"/>
<feature type="signal peptide" evidence="1">
    <location>
        <begin position="1"/>
        <end position="19"/>
    </location>
</feature>
<evidence type="ECO:0000256" key="1">
    <source>
        <dbReference type="SAM" id="SignalP"/>
    </source>
</evidence>
<feature type="chain" id="PRO_5034252704" evidence="1">
    <location>
        <begin position="20"/>
        <end position="372"/>
    </location>
</feature>
<gene>
    <name evidence="3" type="primary">LOC108682963</name>
</gene>
<evidence type="ECO:0000313" key="2">
    <source>
        <dbReference type="Proteomes" id="UP000694843"/>
    </source>
</evidence>
<reference evidence="3" key="1">
    <citation type="submission" date="2025-08" db="UniProtKB">
        <authorList>
            <consortium name="RefSeq"/>
        </authorList>
    </citation>
    <scope>IDENTIFICATION</scope>
    <source>
        <tissue evidence="3">Whole organism</tissue>
    </source>
</reference>
<accession>A0A8B7PNZ3</accession>
<organism evidence="2 3">
    <name type="scientific">Hyalella azteca</name>
    <name type="common">Amphipod</name>
    <dbReference type="NCBI Taxonomy" id="294128"/>
    <lineage>
        <taxon>Eukaryota</taxon>
        <taxon>Metazoa</taxon>
        <taxon>Ecdysozoa</taxon>
        <taxon>Arthropoda</taxon>
        <taxon>Crustacea</taxon>
        <taxon>Multicrustacea</taxon>
        <taxon>Malacostraca</taxon>
        <taxon>Eumalacostraca</taxon>
        <taxon>Peracarida</taxon>
        <taxon>Amphipoda</taxon>
        <taxon>Senticaudata</taxon>
        <taxon>Talitrida</taxon>
        <taxon>Talitroidea</taxon>
        <taxon>Hyalellidae</taxon>
        <taxon>Hyalella</taxon>
    </lineage>
</organism>
<sequence>MTRPLFIIMGLSLLLGASAQGPQIGFCNSYQTTQSFDEAFIQKMQANADGYSFALTSGPTFGCQNIKFFPNGTYAYDFIDVSNTHVNATGTYTATPFSYTSPSSIRLSSLPYGELGSMFGAISLSVLAATEDYIALLSCVNIGLIRTQQLHILIPKAKSASIVMPEFNATIQALDLPLEEYLQEVQQTCAANVRQLSEILFLYRLLVKFGVIPPVLGSENQASNNPTLYAALASPNESSDATDAITQAVVQALNLLQSNAQSFSYPQPTTFSGHQLNSAPVVAGQQVFPQTTVQFGGAQVQNPAVNVYPVASPVAGNFVHNPAQFSGYPSFISPSFSSSFDPFRAVRPAVSVPQPLHVGQPETGVFNAIFQR</sequence>
<dbReference type="Proteomes" id="UP000694843">
    <property type="component" value="Unplaced"/>
</dbReference>
<dbReference type="GeneID" id="108682963"/>
<dbReference type="AlphaFoldDB" id="A0A8B7PNZ3"/>
<evidence type="ECO:0000313" key="3">
    <source>
        <dbReference type="RefSeq" id="XP_018027720.1"/>
    </source>
</evidence>
<dbReference type="OrthoDB" id="10493731at2759"/>
<protein>
    <submittedName>
        <fullName evidence="3">Uncharacterized protein LOC108682963</fullName>
    </submittedName>
</protein>
<proteinExistence type="predicted"/>